<dbReference type="InterPro" id="IPR001138">
    <property type="entry name" value="Zn2Cys6_DnaBD"/>
</dbReference>
<dbReference type="Pfam" id="PF00172">
    <property type="entry name" value="Zn_clus"/>
    <property type="match status" value="1"/>
</dbReference>
<dbReference type="AlphaFoldDB" id="A0A1V6TLF6"/>
<dbReference type="SUPFAM" id="SSF57701">
    <property type="entry name" value="Zn2/Cys6 DNA-binding domain"/>
    <property type="match status" value="1"/>
</dbReference>
<dbReference type="SMART" id="SM00066">
    <property type="entry name" value="GAL4"/>
    <property type="match status" value="1"/>
</dbReference>
<dbReference type="EMBL" id="MLKD01000005">
    <property type="protein sequence ID" value="OQE26669.1"/>
    <property type="molecule type" value="Genomic_DNA"/>
</dbReference>
<dbReference type="GO" id="GO:0008270">
    <property type="term" value="F:zinc ion binding"/>
    <property type="evidence" value="ECO:0007669"/>
    <property type="project" value="InterPro"/>
</dbReference>
<dbReference type="Proteomes" id="UP000191285">
    <property type="component" value="Unassembled WGS sequence"/>
</dbReference>
<evidence type="ECO:0000256" key="1">
    <source>
        <dbReference type="ARBA" id="ARBA00023015"/>
    </source>
</evidence>
<dbReference type="STRING" id="303698.A0A1V6TLF6"/>
<evidence type="ECO:0000256" key="3">
    <source>
        <dbReference type="ARBA" id="ARBA00023163"/>
    </source>
</evidence>
<protein>
    <recommendedName>
        <fullName evidence="5">Zn(2)-C6 fungal-type domain-containing protein</fullName>
    </recommendedName>
</protein>
<dbReference type="InterPro" id="IPR036864">
    <property type="entry name" value="Zn2-C6_fun-type_DNA-bd_sf"/>
</dbReference>
<dbReference type="PROSITE" id="PS00463">
    <property type="entry name" value="ZN2_CY6_FUNGAL_1"/>
    <property type="match status" value="1"/>
</dbReference>
<name>A0A1V6TLF6_9EURO</name>
<dbReference type="Pfam" id="PF11951">
    <property type="entry name" value="Fungal_trans_2"/>
    <property type="match status" value="1"/>
</dbReference>
<proteinExistence type="predicted"/>
<dbReference type="PANTHER" id="PTHR38791:SF12">
    <property type="entry name" value="TRANSCRIPTION FACTOR DOMAIN-CONTAINING PROTEIN-RELATED"/>
    <property type="match status" value="1"/>
</dbReference>
<keyword evidence="2" id="KW-0238">DNA-binding</keyword>
<dbReference type="CDD" id="cd00067">
    <property type="entry name" value="GAL4"/>
    <property type="match status" value="1"/>
</dbReference>
<dbReference type="Gene3D" id="4.10.240.10">
    <property type="entry name" value="Zn(2)-C6 fungal-type DNA-binding domain"/>
    <property type="match status" value="1"/>
</dbReference>
<organism evidence="6 7">
    <name type="scientific">Penicillium steckii</name>
    <dbReference type="NCBI Taxonomy" id="303698"/>
    <lineage>
        <taxon>Eukaryota</taxon>
        <taxon>Fungi</taxon>
        <taxon>Dikarya</taxon>
        <taxon>Ascomycota</taxon>
        <taxon>Pezizomycotina</taxon>
        <taxon>Eurotiomycetes</taxon>
        <taxon>Eurotiomycetidae</taxon>
        <taxon>Eurotiales</taxon>
        <taxon>Aspergillaceae</taxon>
        <taxon>Penicillium</taxon>
    </lineage>
</organism>
<dbReference type="InterPro" id="IPR053175">
    <property type="entry name" value="DHMBA_Reg_Transcription_Factor"/>
</dbReference>
<evidence type="ECO:0000259" key="5">
    <source>
        <dbReference type="PROSITE" id="PS50048"/>
    </source>
</evidence>
<dbReference type="PROSITE" id="PS50048">
    <property type="entry name" value="ZN2_CY6_FUNGAL_2"/>
    <property type="match status" value="1"/>
</dbReference>
<accession>A0A1V6TLF6</accession>
<gene>
    <name evidence="6" type="ORF">PENSTE_c005G05339</name>
</gene>
<dbReference type="InterPro" id="IPR021858">
    <property type="entry name" value="Fun_TF"/>
</dbReference>
<keyword evidence="4" id="KW-0539">Nucleus</keyword>
<dbReference type="PANTHER" id="PTHR38791">
    <property type="entry name" value="ZN(II)2CYS6 TRANSCRIPTION FACTOR (EUROFUNG)-RELATED-RELATED"/>
    <property type="match status" value="1"/>
</dbReference>
<keyword evidence="1" id="KW-0805">Transcription regulation</keyword>
<dbReference type="GO" id="GO:0003677">
    <property type="term" value="F:DNA binding"/>
    <property type="evidence" value="ECO:0007669"/>
    <property type="project" value="UniProtKB-KW"/>
</dbReference>
<feature type="domain" description="Zn(2)-C6 fungal-type" evidence="5">
    <location>
        <begin position="10"/>
        <end position="40"/>
    </location>
</feature>
<evidence type="ECO:0000313" key="6">
    <source>
        <dbReference type="EMBL" id="OQE26669.1"/>
    </source>
</evidence>
<sequence>MPNNRGPSKGCSRCRKLKVKCDEDKPSCQRCHKGGRDCVYGTDFDRLHRDQNSKAQSIATSKWRQRAGIRINLPVQEHPDDSLAQRAYNRFCYDFMTVYPGVIGRLPALLEDTADDSCLFTVVRALAYANYHGRFGSEDAHQASRMHYGQALQQLVMVMTVPDEMQKDDSLMVIFLFGLYEMFTSSTRDGSWITHMKGTQSVVAQRATSSTRLMEDSNYLSVLCSHLVVYYLTEKKTPPPDLDLWIQQIPFENEAKKHLILLMSEAAGMCAKLSSNNGFKSLEDQTDLEIFHECLELDLRLDTFCTNTDPNWNNVAQSPISHINRPNWSTELLSGPGAPEKMYSYTNRLAASKWNMSRSTRIRLNLALLDFLHKRPFMQPQFETAALRARMVDLLSSLTDEISYTIPDALAMSFDGSSDFESVDKIPTLWAYMVLWPAYTSFECLNHRLVKGENTREKAIWFRKVLTFLRETIGIAKAKIMIEESETQGL</sequence>
<dbReference type="OrthoDB" id="2991872at2759"/>
<comment type="caution">
    <text evidence="6">The sequence shown here is derived from an EMBL/GenBank/DDBJ whole genome shotgun (WGS) entry which is preliminary data.</text>
</comment>
<keyword evidence="7" id="KW-1185">Reference proteome</keyword>
<dbReference type="GO" id="GO:0000981">
    <property type="term" value="F:DNA-binding transcription factor activity, RNA polymerase II-specific"/>
    <property type="evidence" value="ECO:0007669"/>
    <property type="project" value="InterPro"/>
</dbReference>
<evidence type="ECO:0000256" key="4">
    <source>
        <dbReference type="ARBA" id="ARBA00023242"/>
    </source>
</evidence>
<keyword evidence="3" id="KW-0804">Transcription</keyword>
<reference evidence="7" key="1">
    <citation type="journal article" date="2017" name="Nat. Microbiol.">
        <title>Global analysis of biosynthetic gene clusters reveals vast potential of secondary metabolite production in Penicillium species.</title>
        <authorList>
            <person name="Nielsen J.C."/>
            <person name="Grijseels S."/>
            <person name="Prigent S."/>
            <person name="Ji B."/>
            <person name="Dainat J."/>
            <person name="Nielsen K.F."/>
            <person name="Frisvad J.C."/>
            <person name="Workman M."/>
            <person name="Nielsen J."/>
        </authorList>
    </citation>
    <scope>NUCLEOTIDE SEQUENCE [LARGE SCALE GENOMIC DNA]</scope>
    <source>
        <strain evidence="7">IBT 24891</strain>
    </source>
</reference>
<evidence type="ECO:0000256" key="2">
    <source>
        <dbReference type="ARBA" id="ARBA00023125"/>
    </source>
</evidence>
<evidence type="ECO:0000313" key="7">
    <source>
        <dbReference type="Proteomes" id="UP000191285"/>
    </source>
</evidence>